<dbReference type="GO" id="GO:0016020">
    <property type="term" value="C:membrane"/>
    <property type="evidence" value="ECO:0007669"/>
    <property type="project" value="TreeGrafter"/>
</dbReference>
<evidence type="ECO:0000256" key="3">
    <source>
        <dbReference type="ARBA" id="ARBA00022723"/>
    </source>
</evidence>
<gene>
    <name evidence="8" type="primary">POMP29</name>
    <name evidence="8" type="ORF">DPX39_040019400</name>
</gene>
<keyword evidence="3" id="KW-0479">Metal-binding</keyword>
<sequence>MDKAVRKLVKVGKVLAVAAAVSVISRAIIQRLYKLHKIHCHRGQGIRPVKPIVQRSFTADELQEYDGVRKSDVYVSVKGVVYEVAPQFYGPGQPYHIYAGREISRCLAKSDLTGDEINKDWRPGSTEEELQQLEGWVKKFESRYPVVGWFIWE</sequence>
<proteinExistence type="inferred from homology"/>
<dbReference type="EMBL" id="QSBY01000004">
    <property type="protein sequence ID" value="RHW72923.1"/>
    <property type="molecule type" value="Genomic_DNA"/>
</dbReference>
<comment type="similarity">
    <text evidence="6">Belongs to the cytochrome b5 family. MAPR subfamily.</text>
</comment>
<evidence type="ECO:0000256" key="2">
    <source>
        <dbReference type="ARBA" id="ARBA00022617"/>
    </source>
</evidence>
<evidence type="ECO:0000256" key="6">
    <source>
        <dbReference type="ARBA" id="ARBA00038357"/>
    </source>
</evidence>
<accession>A0A3L6L8B7</accession>
<dbReference type="InterPro" id="IPR036400">
    <property type="entry name" value="Cyt_B5-like_heme/steroid_sf"/>
</dbReference>
<dbReference type="SMART" id="SM01117">
    <property type="entry name" value="Cyt-b5"/>
    <property type="match status" value="1"/>
</dbReference>
<dbReference type="Proteomes" id="UP000266743">
    <property type="component" value="Chromosome 4"/>
</dbReference>
<keyword evidence="4" id="KW-0256">Endoplasmic reticulum</keyword>
<evidence type="ECO:0000313" key="9">
    <source>
        <dbReference type="Proteomes" id="UP000266743"/>
    </source>
</evidence>
<comment type="subcellular location">
    <subcellularLocation>
        <location evidence="1">Endoplasmic reticulum</location>
    </subcellularLocation>
</comment>
<dbReference type="AlphaFoldDB" id="A0A3L6L8B7"/>
<dbReference type="PANTHER" id="PTHR10281:SF72">
    <property type="entry name" value="NEUDESIN"/>
    <property type="match status" value="1"/>
</dbReference>
<evidence type="ECO:0000313" key="8">
    <source>
        <dbReference type="EMBL" id="RHW72923.1"/>
    </source>
</evidence>
<name>A0A3L6L8B7_9TRYP</name>
<dbReference type="Gene3D" id="3.10.120.10">
    <property type="entry name" value="Cytochrome b5-like heme/steroid binding domain"/>
    <property type="match status" value="1"/>
</dbReference>
<feature type="domain" description="Cytochrome b5 heme-binding" evidence="7">
    <location>
        <begin position="57"/>
        <end position="151"/>
    </location>
</feature>
<evidence type="ECO:0000256" key="1">
    <source>
        <dbReference type="ARBA" id="ARBA00004240"/>
    </source>
</evidence>
<keyword evidence="2" id="KW-0349">Heme</keyword>
<dbReference type="InterPro" id="IPR001199">
    <property type="entry name" value="Cyt_B5-like_heme/steroid-bd"/>
</dbReference>
<dbReference type="PANTHER" id="PTHR10281">
    <property type="entry name" value="MEMBRANE-ASSOCIATED PROGESTERONE RECEPTOR COMPONENT-RELATED"/>
    <property type="match status" value="1"/>
</dbReference>
<dbReference type="InterPro" id="IPR050577">
    <property type="entry name" value="MAPR/NEUFC/NENF-like"/>
</dbReference>
<dbReference type="GO" id="GO:0046872">
    <property type="term" value="F:metal ion binding"/>
    <property type="evidence" value="ECO:0007669"/>
    <property type="project" value="UniProtKB-KW"/>
</dbReference>
<evidence type="ECO:0000256" key="5">
    <source>
        <dbReference type="ARBA" id="ARBA00023004"/>
    </source>
</evidence>
<dbReference type="GO" id="GO:0005783">
    <property type="term" value="C:endoplasmic reticulum"/>
    <property type="evidence" value="ECO:0007669"/>
    <property type="project" value="UniProtKB-SubCell"/>
</dbReference>
<protein>
    <submittedName>
        <fullName evidence="8">Cytochrome b5-like Heme/Steroid binding domain containing protein</fullName>
    </submittedName>
</protein>
<evidence type="ECO:0000259" key="7">
    <source>
        <dbReference type="SMART" id="SM01117"/>
    </source>
</evidence>
<evidence type="ECO:0000256" key="4">
    <source>
        <dbReference type="ARBA" id="ARBA00022824"/>
    </source>
</evidence>
<comment type="caution">
    <text evidence="8">The sequence shown here is derived from an EMBL/GenBank/DDBJ whole genome shotgun (WGS) entry which is preliminary data.</text>
</comment>
<keyword evidence="5" id="KW-0408">Iron</keyword>
<reference evidence="8 9" key="1">
    <citation type="submission" date="2018-09" db="EMBL/GenBank/DDBJ databases">
        <title>whole genome sequence of T. equiperdum IVM-t1 strain.</title>
        <authorList>
            <person name="Suganuma K."/>
        </authorList>
    </citation>
    <scope>NUCLEOTIDE SEQUENCE [LARGE SCALE GENOMIC DNA]</scope>
    <source>
        <strain evidence="8 9">IVM-t1</strain>
    </source>
</reference>
<organism evidence="8 9">
    <name type="scientific">Trypanosoma brucei equiperdum</name>
    <dbReference type="NCBI Taxonomy" id="630700"/>
    <lineage>
        <taxon>Eukaryota</taxon>
        <taxon>Discoba</taxon>
        <taxon>Euglenozoa</taxon>
        <taxon>Kinetoplastea</taxon>
        <taxon>Metakinetoplastina</taxon>
        <taxon>Trypanosomatida</taxon>
        <taxon>Trypanosomatidae</taxon>
        <taxon>Trypanosoma</taxon>
    </lineage>
</organism>
<dbReference type="SUPFAM" id="SSF55856">
    <property type="entry name" value="Cytochrome b5-like heme/steroid binding domain"/>
    <property type="match status" value="1"/>
</dbReference>